<dbReference type="InterPro" id="IPR008160">
    <property type="entry name" value="Collagen"/>
</dbReference>
<dbReference type="Gene3D" id="2.60.40.10">
    <property type="entry name" value="Immunoglobulins"/>
    <property type="match status" value="1"/>
</dbReference>
<dbReference type="Proteomes" id="UP001591681">
    <property type="component" value="Unassembled WGS sequence"/>
</dbReference>
<feature type="domain" description="Fibronectin type-III" evidence="12">
    <location>
        <begin position="1880"/>
        <end position="1969"/>
    </location>
</feature>
<evidence type="ECO:0000256" key="2">
    <source>
        <dbReference type="ARBA" id="ARBA00022525"/>
    </source>
</evidence>
<dbReference type="Pfam" id="PF01391">
    <property type="entry name" value="Collagen"/>
    <property type="match status" value="2"/>
</dbReference>
<accession>A0ABD1J242</accession>
<evidence type="ECO:0000256" key="8">
    <source>
        <dbReference type="ARBA" id="ARBA00023157"/>
    </source>
</evidence>
<keyword evidence="7" id="KW-0176">Collagen</keyword>
<keyword evidence="2" id="KW-0964">Secreted</keyword>
<gene>
    <name evidence="13" type="ORF">ACEWY4_023116</name>
</gene>
<dbReference type="FunFam" id="3.40.50.410:FF:000016">
    <property type="entry name" value="Collagen type VI alpha 3 chain"/>
    <property type="match status" value="1"/>
</dbReference>
<keyword evidence="6" id="KW-0130">Cell adhesion</keyword>
<dbReference type="Pfam" id="PF00092">
    <property type="entry name" value="VWA"/>
    <property type="match status" value="6"/>
</dbReference>
<feature type="domain" description="VWFA" evidence="10">
    <location>
        <begin position="1622"/>
        <end position="1817"/>
    </location>
</feature>
<dbReference type="SMART" id="SM00131">
    <property type="entry name" value="KU"/>
    <property type="match status" value="1"/>
</dbReference>
<proteinExistence type="predicted"/>
<evidence type="ECO:0000259" key="12">
    <source>
        <dbReference type="PROSITE" id="PS50853"/>
    </source>
</evidence>
<feature type="domain" description="VWFA" evidence="10">
    <location>
        <begin position="245"/>
        <end position="413"/>
    </location>
</feature>
<dbReference type="GO" id="GO:0007155">
    <property type="term" value="P:cell adhesion"/>
    <property type="evidence" value="ECO:0007669"/>
    <property type="project" value="UniProtKB-KW"/>
</dbReference>
<dbReference type="GO" id="GO:0005581">
    <property type="term" value="C:collagen trimer"/>
    <property type="evidence" value="ECO:0007669"/>
    <property type="project" value="UniProtKB-KW"/>
</dbReference>
<dbReference type="CDD" id="cd00063">
    <property type="entry name" value="FN3"/>
    <property type="match status" value="1"/>
</dbReference>
<dbReference type="SMART" id="SM00060">
    <property type="entry name" value="FN3"/>
    <property type="match status" value="1"/>
</dbReference>
<feature type="domain" description="VWFA" evidence="10">
    <location>
        <begin position="445"/>
        <end position="621"/>
    </location>
</feature>
<feature type="region of interest" description="Disordered" evidence="9">
    <location>
        <begin position="1046"/>
        <end position="1377"/>
    </location>
</feature>
<comment type="caution">
    <text evidence="13">The sequence shown here is derived from an EMBL/GenBank/DDBJ whole genome shotgun (WGS) entry which is preliminary data.</text>
</comment>
<evidence type="ECO:0000256" key="3">
    <source>
        <dbReference type="ARBA" id="ARBA00022530"/>
    </source>
</evidence>
<evidence type="ECO:0008006" key="15">
    <source>
        <dbReference type="Google" id="ProtNLM"/>
    </source>
</evidence>
<dbReference type="FunFam" id="4.10.410.10:FF:000040">
    <property type="entry name" value="Serine protease inhibitor, putative"/>
    <property type="match status" value="1"/>
</dbReference>
<evidence type="ECO:0000256" key="6">
    <source>
        <dbReference type="ARBA" id="ARBA00022889"/>
    </source>
</evidence>
<feature type="compositionally biased region" description="Gly residues" evidence="9">
    <location>
        <begin position="1335"/>
        <end position="1344"/>
    </location>
</feature>
<dbReference type="Pfam" id="PF00014">
    <property type="entry name" value="Kunitz_BPTI"/>
    <property type="match status" value="1"/>
</dbReference>
<dbReference type="InterPro" id="IPR002035">
    <property type="entry name" value="VWF_A"/>
</dbReference>
<dbReference type="SUPFAM" id="SSF53300">
    <property type="entry name" value="vWA-like"/>
    <property type="match status" value="7"/>
</dbReference>
<dbReference type="SMART" id="SM00327">
    <property type="entry name" value="VWA"/>
    <property type="match status" value="7"/>
</dbReference>
<evidence type="ECO:0000256" key="4">
    <source>
        <dbReference type="ARBA" id="ARBA00022729"/>
    </source>
</evidence>
<name>A0ABD1J242_9TELE</name>
<dbReference type="InterPro" id="IPR002223">
    <property type="entry name" value="Kunitz_BPTI"/>
</dbReference>
<dbReference type="PRINTS" id="PR00453">
    <property type="entry name" value="VWFADOMAIN"/>
</dbReference>
<dbReference type="PANTHER" id="PTHR24020:SF20">
    <property type="entry name" value="PH DOMAIN-CONTAINING PROTEIN"/>
    <property type="match status" value="1"/>
</dbReference>
<dbReference type="FunFam" id="3.40.50.410:FF:000021">
    <property type="entry name" value="Collagen, type VI, alpha 3"/>
    <property type="match status" value="1"/>
</dbReference>
<dbReference type="PROSITE" id="PS50234">
    <property type="entry name" value="VWFA"/>
    <property type="match status" value="6"/>
</dbReference>
<feature type="domain" description="VWFA" evidence="10">
    <location>
        <begin position="37"/>
        <end position="213"/>
    </location>
</feature>
<dbReference type="InterPro" id="IPR036465">
    <property type="entry name" value="vWFA_dom_sf"/>
</dbReference>
<dbReference type="CDD" id="cd01472">
    <property type="entry name" value="vWA_collagen"/>
    <property type="match status" value="1"/>
</dbReference>
<organism evidence="13 14">
    <name type="scientific">Coilia grayii</name>
    <name type="common">Gray's grenadier anchovy</name>
    <dbReference type="NCBI Taxonomy" id="363190"/>
    <lineage>
        <taxon>Eukaryota</taxon>
        <taxon>Metazoa</taxon>
        <taxon>Chordata</taxon>
        <taxon>Craniata</taxon>
        <taxon>Vertebrata</taxon>
        <taxon>Euteleostomi</taxon>
        <taxon>Actinopterygii</taxon>
        <taxon>Neopterygii</taxon>
        <taxon>Teleostei</taxon>
        <taxon>Clupei</taxon>
        <taxon>Clupeiformes</taxon>
        <taxon>Clupeoidei</taxon>
        <taxon>Engraulidae</taxon>
        <taxon>Coilinae</taxon>
        <taxon>Coilia</taxon>
    </lineage>
</organism>
<keyword evidence="8" id="KW-1015">Disulfide bond</keyword>
<keyword evidence="14" id="KW-1185">Reference proteome</keyword>
<dbReference type="InterPro" id="IPR036116">
    <property type="entry name" value="FN3_sf"/>
</dbReference>
<comment type="subcellular location">
    <subcellularLocation>
        <location evidence="1">Secreted</location>
        <location evidence="1">Extracellular space</location>
        <location evidence="1">Extracellular matrix</location>
    </subcellularLocation>
</comment>
<dbReference type="PRINTS" id="PR00759">
    <property type="entry name" value="BASICPTASE"/>
</dbReference>
<dbReference type="InterPro" id="IPR036880">
    <property type="entry name" value="Kunitz_BPTI_sf"/>
</dbReference>
<keyword evidence="4" id="KW-0732">Signal</keyword>
<sequence length="2084" mass="224229">MFALNDFGELPDKLQNVISTLNQFSIKQYAARGPKRDVVFLIDGSDGVGREFPIILDFVQKVVSKLGVGEDEVRVGVVQYGDNPNADIYLNSHTTKDGVLNAIRGLRQRGGRQRNLGRAVEFVSRDVLARQRGGRRDEGVPQFVVVVSGGRSTDDLRTSATALKRSGVHTIGIGTRDVNRGELEVISYVPEYAYPVDDFPGLYIVEEHLVNTLTTVSDEELARLRPVYPDIQDPVIPTTPGDKRDVVFLVDGGNAVPNIRDMILRVVDKLDVGLDNVRVSVVQYTDDTKLEFLLNEHSTKDEVKAAVQRMRNKGGNRLNTGYALDWVTKNIYRRSAGSRIEEGVPQFLILVTGGKSSDDVYGPATQLKRHMVAPLAVGGRNADADELRAISLKPELTYTVRDFRQLQPVEQQLLTSVKTMTTQDISSAIPTDTVTTEVFDLGRKDIIFLVDGSDSVGPDGLAHVRDFIVKVAQQLDLHPDRVRVGLVQYSDRAKTEFSLNTHSNKDAVIASVKRLRKIGGRAGDLASAIDYVMRNELKPAAGFRPAVASQHLVVLTGGRSATDVSSKGAILKGAGVSCIGVGAGRADTTQLSQIATTPEDVLKVQAFPNLPNIEQQLIARLRGGIIEPPSPGYEEPTEGVQVRAADIVFLVDGSINLGRDNFREVMEFIVNLIDAFYNEKDSLQIGLAHFATDVTDVFYLNTHQNKDDILSAINQAEYKGGNRINTGAAIRYVQENHFVKDRGSRKDIGVPQILMVVTGGKSADDGKSAALGIKAAGVRVYAIGVGDIQTELTNLASEQATVARASTYQELSELNEQILVTLDDDLKGIKLCTGVQDTTKSCSLDVLLGFDVSSQNIFSAQRNLETKMSAILQRIMKLQAISCTSGQAPTIRVGMMALDSANEPRYLEFTDNYMELLEAFRNLRSRGPFILNGKTIDSYAAKLQTQPAESVKVVVHLTDGLDAQYAQIKARVENMRLSGVNSFILVGLERVLQFEDAVLLEYGRGFRYTRPLRVNLMDLDYEILEELDNIAERECCSVPCKCTGQRGDRGAVGQAGLKGEPGAQGYRGHPGDEGGPGERGPPGVNGTQGFQGCPGPRGVKGSRGYSGEKGEMGDIGLDGINGEEGKSGVAGPPGERGNPGRRGAKGAKGQLGDQGQAGIAGDPGTSGKDNTARGPKGDPGDAGPPGEPGEDGKPGTAGEAGKRGPDGRRGTPGQPGPAGKPGADGLAGEPGIAGSRGPVGPGGSPGPMGEAGNPGPRGPGGAPGSPGEKGRRGTVGRKGEPGEPGVKGEIGPMGPRGEPGEDGRDGFGVAGPKGKKGDDGFPGYPGPKGAAGEAGTKGGPGPRGNRGQRGVSGEPGGPGQKGEIGFPGPYGQKGPRGQSVVQCDLVKKIRDNCRSQECPLYPTELAFALDTSEGVTKAVFNNMRDTVSNLVNNITIAQGNCPRGARVALTLYNEEVTTEVRFADAMKKRALQEAVDGLQLQSTRKQRSLETAMNFLAQNTFKRVRSGFLVRKVAVFFVGDRVKTSKAFSDAALRLYDAGIASVFLLNREDRTLARALQSNNTVLAQVIVLPSPGTSEYNSVISKIMSCHLCYDFCSPAAVCDYTPPRSSRDKRSFQSDLDIDMAFVMDSSESTWPAVFTEMKHYVAHMVEQLVISPQPSTSDHHARVAMVQQSPYEYLRNQTGPPVHVAFGLTEHASAAAVRTFLLEKTPQLEGGRDLAAALEGTVEHVFEAAPHARRLRVMVLMVTGPVEQHEERLVRAATEAKCKGYFLVVLGVGDGLSAGDARVLTRVASEPADVFFKRVDKYAGFYEDYIQTFARLLPKYLSLDNAFYMSPEVAKNCKWSQNDQPHKTPEKITNMHEKHDVQHEQAGHEKHHKDPHQGELHVSDVTAHSLSLHWASAPQPGVAYFEANVVRLQDHAPVLRKNITQPHVKLQGLEPAQTYHVAVTARTAKGEVVGIHKGIFTTKGVEDLQKPRITAGVHLAGVVSTAPLSKPEVEPEKDTKLPQSKTAPVPVDVCKLPKEEGTCVKFVLKWYYDSLSKSCSRFWYGGCAGNANRFESKEECERTCGKAAPAGPGVIAAVRT</sequence>
<reference evidence="13 14" key="1">
    <citation type="submission" date="2024-09" db="EMBL/GenBank/DDBJ databases">
        <title>A chromosome-level genome assembly of Gray's grenadier anchovy, Coilia grayii.</title>
        <authorList>
            <person name="Fu Z."/>
        </authorList>
    </citation>
    <scope>NUCLEOTIDE SEQUENCE [LARGE SCALE GENOMIC DNA]</scope>
    <source>
        <strain evidence="13">G4</strain>
        <tissue evidence="13">Muscle</tissue>
    </source>
</reference>
<dbReference type="Gene3D" id="4.10.410.10">
    <property type="entry name" value="Pancreatic trypsin inhibitor Kunitz domain"/>
    <property type="match status" value="1"/>
</dbReference>
<dbReference type="InterPro" id="IPR003961">
    <property type="entry name" value="FN3_dom"/>
</dbReference>
<dbReference type="CDD" id="cd01450">
    <property type="entry name" value="vWFA_subfamily_ECM"/>
    <property type="match status" value="2"/>
</dbReference>
<dbReference type="FunFam" id="3.40.50.410:FF:000003">
    <property type="entry name" value="Collagen type VI alpha 3 chain"/>
    <property type="match status" value="4"/>
</dbReference>
<dbReference type="SUPFAM" id="SSF57362">
    <property type="entry name" value="BPTI-like"/>
    <property type="match status" value="1"/>
</dbReference>
<dbReference type="PROSITE" id="PS00280">
    <property type="entry name" value="BPTI_KUNITZ_1"/>
    <property type="match status" value="1"/>
</dbReference>
<dbReference type="PROSITE" id="PS50853">
    <property type="entry name" value="FN3"/>
    <property type="match status" value="1"/>
</dbReference>
<evidence type="ECO:0000313" key="14">
    <source>
        <dbReference type="Proteomes" id="UP001591681"/>
    </source>
</evidence>
<protein>
    <recommendedName>
        <fullName evidence="15">Collagen alpha-3(VI) chain</fullName>
    </recommendedName>
</protein>
<dbReference type="SUPFAM" id="SSF49265">
    <property type="entry name" value="Fibronectin type III"/>
    <property type="match status" value="1"/>
</dbReference>
<evidence type="ECO:0000256" key="7">
    <source>
        <dbReference type="ARBA" id="ARBA00023119"/>
    </source>
</evidence>
<dbReference type="InterPro" id="IPR050525">
    <property type="entry name" value="ECM_Assembly_Org"/>
</dbReference>
<evidence type="ECO:0000256" key="5">
    <source>
        <dbReference type="ARBA" id="ARBA00022737"/>
    </source>
</evidence>
<dbReference type="PANTHER" id="PTHR24020">
    <property type="entry name" value="COLLAGEN ALPHA"/>
    <property type="match status" value="1"/>
</dbReference>
<evidence type="ECO:0000313" key="13">
    <source>
        <dbReference type="EMBL" id="KAL2081263.1"/>
    </source>
</evidence>
<dbReference type="CDD" id="cd22629">
    <property type="entry name" value="Kunitz_collagen_alpha3_VI"/>
    <property type="match status" value="1"/>
</dbReference>
<dbReference type="InterPro" id="IPR013783">
    <property type="entry name" value="Ig-like_fold"/>
</dbReference>
<feature type="domain" description="BPTI/Kunitz inhibitor" evidence="11">
    <location>
        <begin position="2018"/>
        <end position="2068"/>
    </location>
</feature>
<feature type="compositionally biased region" description="Low complexity" evidence="9">
    <location>
        <begin position="1220"/>
        <end position="1236"/>
    </location>
</feature>
<dbReference type="Gene3D" id="3.40.50.410">
    <property type="entry name" value="von Willebrand factor, type A domain"/>
    <property type="match status" value="6"/>
</dbReference>
<feature type="compositionally biased region" description="Basic and acidic residues" evidence="9">
    <location>
        <begin position="1200"/>
        <end position="1209"/>
    </location>
</feature>
<keyword evidence="3" id="KW-0272">Extracellular matrix</keyword>
<dbReference type="Pfam" id="PF00041">
    <property type="entry name" value="fn3"/>
    <property type="match status" value="1"/>
</dbReference>
<feature type="domain" description="VWFA" evidence="10">
    <location>
        <begin position="646"/>
        <end position="822"/>
    </location>
</feature>
<evidence type="ECO:0000256" key="1">
    <source>
        <dbReference type="ARBA" id="ARBA00004498"/>
    </source>
</evidence>
<dbReference type="InterPro" id="IPR020901">
    <property type="entry name" value="Prtase_inh_Kunz-CS"/>
</dbReference>
<feature type="domain" description="VWFA" evidence="10">
    <location>
        <begin position="1404"/>
        <end position="1545"/>
    </location>
</feature>
<keyword evidence="5" id="KW-0677">Repeat</keyword>
<feature type="compositionally biased region" description="Gly residues" evidence="9">
    <location>
        <begin position="1237"/>
        <end position="1246"/>
    </location>
</feature>
<evidence type="ECO:0000256" key="9">
    <source>
        <dbReference type="SAM" id="MobiDB-lite"/>
    </source>
</evidence>
<dbReference type="EMBL" id="JBHFQA010000020">
    <property type="protein sequence ID" value="KAL2081263.1"/>
    <property type="molecule type" value="Genomic_DNA"/>
</dbReference>
<dbReference type="PROSITE" id="PS50279">
    <property type="entry name" value="BPTI_KUNITZ_2"/>
    <property type="match status" value="1"/>
</dbReference>
<feature type="compositionally biased region" description="Low complexity" evidence="9">
    <location>
        <begin position="1283"/>
        <end position="1292"/>
    </location>
</feature>
<feature type="compositionally biased region" description="Gly residues" evidence="9">
    <location>
        <begin position="1353"/>
        <end position="1362"/>
    </location>
</feature>
<evidence type="ECO:0000259" key="11">
    <source>
        <dbReference type="PROSITE" id="PS50279"/>
    </source>
</evidence>
<evidence type="ECO:0000259" key="10">
    <source>
        <dbReference type="PROSITE" id="PS50234"/>
    </source>
</evidence>